<dbReference type="PANTHER" id="PTHR41983:SF2">
    <property type="entry name" value="SHORT-CHAIN FATTY ACID TRANSPORTER-RELATED"/>
    <property type="match status" value="1"/>
</dbReference>
<keyword evidence="1" id="KW-1133">Transmembrane helix</keyword>
<feature type="transmembrane region" description="Helical" evidence="1">
    <location>
        <begin position="178"/>
        <end position="198"/>
    </location>
</feature>
<feature type="transmembrane region" description="Helical" evidence="1">
    <location>
        <begin position="415"/>
        <end position="436"/>
    </location>
</feature>
<dbReference type="AlphaFoldDB" id="A0A1I2MNR5"/>
<keyword evidence="1" id="KW-0472">Membrane</keyword>
<feature type="transmembrane region" description="Helical" evidence="1">
    <location>
        <begin position="241"/>
        <end position="260"/>
    </location>
</feature>
<sequence>MLRRFTRLCVRLVERYLPDPFLFAVLLTFVVFIMGLIWTPSGPLEMIRHWGNGFWGLLDFTMQMVLILVLGHALARAPSVERALKAVAGLTRDPGKALMLTTFVATVASWISWGFGLVVGALFAREVSKRVPDVDYRLLVAGAYSGFLVWHGGLSGSVPLKLATDDQFGVMVPTSDTLFAAFNLVPVIVLAVTLPFLIRWMQPPRPERVTVRPELLQEDASGLSGADDSAETPAERLETSAAISLVTAAMGLIFILWFFVEKGFQLDLNIINFIFLMAGIALHRTPRRYLAAISEAVRKAGGIVLQFPFYAGIMGMMASSGLGEKISELFVSISNETTFPLFTFLSAGLVNLFVPSGGGQWAVQGPIMLAAGEALGVDPAKTAMAVAWGDAWTNMIQPFWALPLLAIARLKARDIMGYCVVVLLYSGLVIGLSFLLL</sequence>
<name>A0A1I2MNR5_9BACL</name>
<evidence type="ECO:0000313" key="3">
    <source>
        <dbReference type="Proteomes" id="UP000198661"/>
    </source>
</evidence>
<dbReference type="GO" id="GO:0005886">
    <property type="term" value="C:plasma membrane"/>
    <property type="evidence" value="ECO:0007669"/>
    <property type="project" value="TreeGrafter"/>
</dbReference>
<feature type="transmembrane region" description="Helical" evidence="1">
    <location>
        <begin position="20"/>
        <end position="41"/>
    </location>
</feature>
<dbReference type="Pfam" id="PF02667">
    <property type="entry name" value="SCFA_trans"/>
    <property type="match status" value="1"/>
</dbReference>
<evidence type="ECO:0000256" key="1">
    <source>
        <dbReference type="SAM" id="Phobius"/>
    </source>
</evidence>
<dbReference type="PANTHER" id="PTHR41983">
    <property type="entry name" value="SHORT-CHAIN FATTY ACID TRANSPORTER-RELATED"/>
    <property type="match status" value="1"/>
</dbReference>
<feature type="transmembrane region" description="Helical" evidence="1">
    <location>
        <begin position="97"/>
        <end position="124"/>
    </location>
</feature>
<reference evidence="2 3" key="1">
    <citation type="submission" date="2016-10" db="EMBL/GenBank/DDBJ databases">
        <authorList>
            <person name="de Groot N.N."/>
        </authorList>
    </citation>
    <scope>NUCLEOTIDE SEQUENCE [LARGE SCALE GENOMIC DNA]</scope>
    <source>
        <strain evidence="2 3">DSM 44945</strain>
    </source>
</reference>
<proteinExistence type="predicted"/>
<feature type="transmembrane region" description="Helical" evidence="1">
    <location>
        <begin position="337"/>
        <end position="354"/>
    </location>
</feature>
<dbReference type="OrthoDB" id="9342495at2"/>
<evidence type="ECO:0000313" key="2">
    <source>
        <dbReference type="EMBL" id="SFF93082.1"/>
    </source>
</evidence>
<feature type="transmembrane region" description="Helical" evidence="1">
    <location>
        <begin position="266"/>
        <end position="282"/>
    </location>
</feature>
<dbReference type="Proteomes" id="UP000198661">
    <property type="component" value="Unassembled WGS sequence"/>
</dbReference>
<keyword evidence="3" id="KW-1185">Reference proteome</keyword>
<organism evidence="2 3">
    <name type="scientific">Planifilum fulgidum</name>
    <dbReference type="NCBI Taxonomy" id="201973"/>
    <lineage>
        <taxon>Bacteria</taxon>
        <taxon>Bacillati</taxon>
        <taxon>Bacillota</taxon>
        <taxon>Bacilli</taxon>
        <taxon>Bacillales</taxon>
        <taxon>Thermoactinomycetaceae</taxon>
        <taxon>Planifilum</taxon>
    </lineage>
</organism>
<accession>A0A1I2MNR5</accession>
<feature type="transmembrane region" description="Helical" evidence="1">
    <location>
        <begin position="303"/>
        <end position="322"/>
    </location>
</feature>
<dbReference type="STRING" id="201973.SAMN04488025_10929"/>
<feature type="transmembrane region" description="Helical" evidence="1">
    <location>
        <begin position="136"/>
        <end position="158"/>
    </location>
</feature>
<dbReference type="InterPro" id="IPR006160">
    <property type="entry name" value="SCFA_transpt_AtoE"/>
</dbReference>
<gene>
    <name evidence="2" type="ORF">SAMN04488025_10929</name>
</gene>
<keyword evidence="1" id="KW-0812">Transmembrane</keyword>
<dbReference type="EMBL" id="FOOK01000009">
    <property type="protein sequence ID" value="SFF93082.1"/>
    <property type="molecule type" value="Genomic_DNA"/>
</dbReference>
<protein>
    <submittedName>
        <fullName evidence="2">Short-chain fatty acids transporter</fullName>
    </submittedName>
</protein>